<proteinExistence type="predicted"/>
<feature type="region of interest" description="Disordered" evidence="2">
    <location>
        <begin position="89"/>
        <end position="131"/>
    </location>
</feature>
<accession>T1CH62</accession>
<dbReference type="InterPro" id="IPR004291">
    <property type="entry name" value="Transposase_IS66_central"/>
</dbReference>
<comment type="caution">
    <text evidence="4">The sequence shown here is derived from an EMBL/GenBank/DDBJ whole genome shotgun (WGS) entry which is preliminary data.</text>
</comment>
<evidence type="ECO:0000256" key="1">
    <source>
        <dbReference type="SAM" id="Coils"/>
    </source>
</evidence>
<sequence>MSPLELLILPDLEIPETVPDIAIVPANACLSCPQNPYATGNGHSSHPPEAGSPPGWWSWTQKQARETNRALLEKITSLEAEVRALKQQIFGRKSEQGKGRGFDPGLSPKEAGPPRSKGHQPGRKSPGRTIHSTLPAVVEIHDLPADRKGCPVCSRPFAAYGSPETSEIIEVEVRPHRRIIRRPRYRKTCSCPGTQSPVLAPPAPRLVPRGKLGISVWVSVLVDKFAFHRPTSRLLSDWRLLGLPLSQGTVTDGLRRLSPFFEPLYRAIVTKSRTASFSQADETRYLVFEASEGKANNKWWLWILLTADAIVYVVDPTRSANVPLAHFSGRSGILVVDRYSSYK</sequence>
<name>T1CH62_9ZZZZ</name>
<feature type="domain" description="Transposase IS66 central" evidence="3">
    <location>
        <begin position="213"/>
        <end position="343"/>
    </location>
</feature>
<dbReference type="Pfam" id="PF03050">
    <property type="entry name" value="DDE_Tnp_IS66"/>
    <property type="match status" value="1"/>
</dbReference>
<feature type="compositionally biased region" description="Basic residues" evidence="2">
    <location>
        <begin position="116"/>
        <end position="126"/>
    </location>
</feature>
<gene>
    <name evidence="4" type="ORF">B1A_00006</name>
</gene>
<reference evidence="4" key="2">
    <citation type="journal article" date="2014" name="ISME J.">
        <title>Microbial stratification in low pH oxic and suboxic macroscopic growths along an acid mine drainage.</title>
        <authorList>
            <person name="Mendez-Garcia C."/>
            <person name="Mesa V."/>
            <person name="Sprenger R.R."/>
            <person name="Richter M."/>
            <person name="Diez M.S."/>
            <person name="Solano J."/>
            <person name="Bargiela R."/>
            <person name="Golyshina O.V."/>
            <person name="Manteca A."/>
            <person name="Ramos J.L."/>
            <person name="Gallego J.R."/>
            <person name="Llorente I."/>
            <person name="Martins Dos Santos V.A."/>
            <person name="Jensen O.N."/>
            <person name="Pelaez A.I."/>
            <person name="Sanchez J."/>
            <person name="Ferrer M."/>
        </authorList>
    </citation>
    <scope>NUCLEOTIDE SEQUENCE</scope>
</reference>
<dbReference type="PANTHER" id="PTHR33678:SF2">
    <property type="match status" value="1"/>
</dbReference>
<dbReference type="PANTHER" id="PTHR33678">
    <property type="entry name" value="BLL1576 PROTEIN"/>
    <property type="match status" value="1"/>
</dbReference>
<feature type="coiled-coil region" evidence="1">
    <location>
        <begin position="61"/>
        <end position="88"/>
    </location>
</feature>
<organism evidence="4">
    <name type="scientific">mine drainage metagenome</name>
    <dbReference type="NCBI Taxonomy" id="410659"/>
    <lineage>
        <taxon>unclassified sequences</taxon>
        <taxon>metagenomes</taxon>
        <taxon>ecological metagenomes</taxon>
    </lineage>
</organism>
<evidence type="ECO:0000256" key="2">
    <source>
        <dbReference type="SAM" id="MobiDB-lite"/>
    </source>
</evidence>
<feature type="compositionally biased region" description="Basic and acidic residues" evidence="2">
    <location>
        <begin position="92"/>
        <end position="101"/>
    </location>
</feature>
<dbReference type="InterPro" id="IPR052344">
    <property type="entry name" value="Transposase-related"/>
</dbReference>
<protein>
    <submittedName>
        <fullName evidence="4">IS66 family element, transposase</fullName>
    </submittedName>
</protein>
<evidence type="ECO:0000259" key="3">
    <source>
        <dbReference type="Pfam" id="PF03050"/>
    </source>
</evidence>
<feature type="region of interest" description="Disordered" evidence="2">
    <location>
        <begin position="39"/>
        <end position="58"/>
    </location>
</feature>
<reference evidence="4" key="1">
    <citation type="submission" date="2013-08" db="EMBL/GenBank/DDBJ databases">
        <authorList>
            <person name="Mendez C."/>
            <person name="Richter M."/>
            <person name="Ferrer M."/>
            <person name="Sanchez J."/>
        </authorList>
    </citation>
    <scope>NUCLEOTIDE SEQUENCE</scope>
</reference>
<dbReference type="EMBL" id="AUZX01000006">
    <property type="protein sequence ID" value="EQD81268.1"/>
    <property type="molecule type" value="Genomic_DNA"/>
</dbReference>
<keyword evidence="1" id="KW-0175">Coiled coil</keyword>
<evidence type="ECO:0000313" key="4">
    <source>
        <dbReference type="EMBL" id="EQD81268.1"/>
    </source>
</evidence>
<dbReference type="AlphaFoldDB" id="T1CH62"/>
<feature type="non-terminal residue" evidence="4">
    <location>
        <position position="343"/>
    </location>
</feature>